<evidence type="ECO:0000313" key="3">
    <source>
        <dbReference type="EMBL" id="KAK7022520.1"/>
    </source>
</evidence>
<keyword evidence="4" id="KW-1185">Reference proteome</keyword>
<protein>
    <submittedName>
        <fullName evidence="3">Uncharacterized protein</fullName>
    </submittedName>
</protein>
<keyword evidence="1" id="KW-0175">Coiled coil</keyword>
<feature type="compositionally biased region" description="Low complexity" evidence="2">
    <location>
        <begin position="1"/>
        <end position="29"/>
    </location>
</feature>
<evidence type="ECO:0000256" key="2">
    <source>
        <dbReference type="SAM" id="MobiDB-lite"/>
    </source>
</evidence>
<feature type="region of interest" description="Disordered" evidence="2">
    <location>
        <begin position="498"/>
        <end position="527"/>
    </location>
</feature>
<accession>A0AAW0B948</accession>
<name>A0AAW0B948_9AGAR</name>
<proteinExistence type="predicted"/>
<dbReference type="Proteomes" id="UP001362999">
    <property type="component" value="Unassembled WGS sequence"/>
</dbReference>
<dbReference type="EMBL" id="JAWWNJ010000037">
    <property type="protein sequence ID" value="KAK7022520.1"/>
    <property type="molecule type" value="Genomic_DNA"/>
</dbReference>
<sequence length="603" mass="65373">MPADTSAAASSTSRPSASSSSSIRSFTAAEANACVGGDENDNDHDNEREEEFQSLPSPVTSYEEAGYHDEEEGCAWRSDNDEDGAADARLTGYFQDDEAGERDDEYGPWRPWPITLALLLSFHPPPSAQVVTTAELNARNGGSVKDNEEFQSLPLPVTSYAPFDGAASVLIEVPWSLHRSARPRRSPTPSTISTPSPASALHITAVKSQLRSLEILLLTLCVLTPILGVLLLRSLASFTSSSPTPNAAAATPNIVVLHDPLRADHRHPPLRELVSRVSTHPLYHLLRLAATTTKDGELASLRAQLARLEQALADLTARDEALYAYVEDAVAPLEKGVRRVERRVGKLKSNVRKQREEVIVLNNSSTGAGKGKGKGKSGGMTNANTIFVPAAGAAGAEAEGGSRRAGGGEVDYKELVRGWRGGWVCCAAFVDGWVRWWWCGERECEWGKGEKGRRPMLDSIPEEGEGGVYARSSSAQYAPSSSSSAAAPYPSTSTSPPSYYAASTSTRHPFHPHPAPHSPYPHTQQHPPYQYAPQHPAPLVRRWLAAVFLWPVWVVLAPAHCSVLTRSLDYEASTIWTHLTHSLVVFYGTLHIVLKEISIFIEG</sequence>
<feature type="compositionally biased region" description="Acidic residues" evidence="2">
    <location>
        <begin position="38"/>
        <end position="52"/>
    </location>
</feature>
<feature type="coiled-coil region" evidence="1">
    <location>
        <begin position="298"/>
        <end position="357"/>
    </location>
</feature>
<dbReference type="AlphaFoldDB" id="A0AAW0B948"/>
<reference evidence="3 4" key="1">
    <citation type="journal article" date="2024" name="J Genomics">
        <title>Draft genome sequencing and assembly of Favolaschia claudopus CIRM-BRFM 2984 isolated from oak limbs.</title>
        <authorList>
            <person name="Navarro D."/>
            <person name="Drula E."/>
            <person name="Chaduli D."/>
            <person name="Cazenave R."/>
            <person name="Ahrendt S."/>
            <person name="Wang J."/>
            <person name="Lipzen A."/>
            <person name="Daum C."/>
            <person name="Barry K."/>
            <person name="Grigoriev I.V."/>
            <person name="Favel A."/>
            <person name="Rosso M.N."/>
            <person name="Martin F."/>
        </authorList>
    </citation>
    <scope>NUCLEOTIDE SEQUENCE [LARGE SCALE GENOMIC DNA]</scope>
    <source>
        <strain evidence="3 4">CIRM-BRFM 2984</strain>
    </source>
</reference>
<comment type="caution">
    <text evidence="3">The sequence shown here is derived from an EMBL/GenBank/DDBJ whole genome shotgun (WGS) entry which is preliminary data.</text>
</comment>
<organism evidence="3 4">
    <name type="scientific">Favolaschia claudopus</name>
    <dbReference type="NCBI Taxonomy" id="2862362"/>
    <lineage>
        <taxon>Eukaryota</taxon>
        <taxon>Fungi</taxon>
        <taxon>Dikarya</taxon>
        <taxon>Basidiomycota</taxon>
        <taxon>Agaricomycotina</taxon>
        <taxon>Agaricomycetes</taxon>
        <taxon>Agaricomycetidae</taxon>
        <taxon>Agaricales</taxon>
        <taxon>Marasmiineae</taxon>
        <taxon>Mycenaceae</taxon>
        <taxon>Favolaschia</taxon>
    </lineage>
</organism>
<feature type="region of interest" description="Disordered" evidence="2">
    <location>
        <begin position="1"/>
        <end position="82"/>
    </location>
</feature>
<gene>
    <name evidence="3" type="ORF">R3P38DRAFT_2780533</name>
</gene>
<evidence type="ECO:0000313" key="4">
    <source>
        <dbReference type="Proteomes" id="UP001362999"/>
    </source>
</evidence>
<evidence type="ECO:0000256" key="1">
    <source>
        <dbReference type="SAM" id="Coils"/>
    </source>
</evidence>